<evidence type="ECO:0008006" key="3">
    <source>
        <dbReference type="Google" id="ProtNLM"/>
    </source>
</evidence>
<evidence type="ECO:0000313" key="1">
    <source>
        <dbReference type="EMBL" id="KAF0731401.1"/>
    </source>
</evidence>
<keyword evidence="2" id="KW-1185">Reference proteome</keyword>
<name>A0A6G0WVB0_9STRA</name>
<dbReference type="Gene3D" id="3.80.10.10">
    <property type="entry name" value="Ribonuclease Inhibitor"/>
    <property type="match status" value="1"/>
</dbReference>
<dbReference type="AlphaFoldDB" id="A0A6G0WVB0"/>
<evidence type="ECO:0000313" key="2">
    <source>
        <dbReference type="Proteomes" id="UP000481153"/>
    </source>
</evidence>
<organism evidence="1 2">
    <name type="scientific">Aphanomyces euteiches</name>
    <dbReference type="NCBI Taxonomy" id="100861"/>
    <lineage>
        <taxon>Eukaryota</taxon>
        <taxon>Sar</taxon>
        <taxon>Stramenopiles</taxon>
        <taxon>Oomycota</taxon>
        <taxon>Saprolegniomycetes</taxon>
        <taxon>Saprolegniales</taxon>
        <taxon>Verrucalvaceae</taxon>
        <taxon>Aphanomyces</taxon>
    </lineage>
</organism>
<accession>A0A6G0WVB0</accession>
<dbReference type="EMBL" id="VJMJ01000143">
    <property type="protein sequence ID" value="KAF0731401.1"/>
    <property type="molecule type" value="Genomic_DNA"/>
</dbReference>
<proteinExistence type="predicted"/>
<dbReference type="Proteomes" id="UP000481153">
    <property type="component" value="Unassembled WGS sequence"/>
</dbReference>
<sequence length="471" mass="54706">MASQDEVQEVPGRETASSNAIRLLPTEAMVKIAFFIPEWSDLEHFLNAFEPNSDILGPLENLRKLIILGWRSIDLWPRLNLLKVNAPSRIPLEDIAKYYSKVAVNEKTDVVWVRQFVDPMAAISWTKSHDYRGYIQPNMIQRWKDCQITSINLTNVHPNQLEEALSYLDFLHDLQWYRCTPPIATTIFKFMASTLSVRELILETVDRRVENHCVITNSMATDLLKWIESRPIQRFELENFTWESKGLRQQVLTTVLEKPTLERFRLFEGSSATWIFQGFYDRKKDKFTLNFHNPYRNGVHTLDHGGLSDFLSLFRRFLQIKVKKLQVKNLHAMYVQTVLTTLLHESPIEILEVMNGNFTMKVAIQIASVIQDHPTLQELVLGHSRLPSEGASTLLSTVPASVRKVAFVSREYDLFEIYSFREMAKLLELARERSIQIWNKYCGDSLQDGNTKIKIPQITLLHLPNSRKSKW</sequence>
<dbReference type="VEuPathDB" id="FungiDB:AeMF1_005756"/>
<gene>
    <name evidence="1" type="ORF">Ae201684_011304</name>
</gene>
<dbReference type="SUPFAM" id="SSF52047">
    <property type="entry name" value="RNI-like"/>
    <property type="match status" value="1"/>
</dbReference>
<dbReference type="InterPro" id="IPR032675">
    <property type="entry name" value="LRR_dom_sf"/>
</dbReference>
<comment type="caution">
    <text evidence="1">The sequence shown here is derived from an EMBL/GenBank/DDBJ whole genome shotgun (WGS) entry which is preliminary data.</text>
</comment>
<protein>
    <recommendedName>
        <fullName evidence="3">F-box domain-containing protein</fullName>
    </recommendedName>
</protein>
<reference evidence="1 2" key="1">
    <citation type="submission" date="2019-07" db="EMBL/GenBank/DDBJ databases">
        <title>Genomics analysis of Aphanomyces spp. identifies a new class of oomycete effector associated with host adaptation.</title>
        <authorList>
            <person name="Gaulin E."/>
        </authorList>
    </citation>
    <scope>NUCLEOTIDE SEQUENCE [LARGE SCALE GENOMIC DNA]</scope>
    <source>
        <strain evidence="1 2">ATCC 201684</strain>
    </source>
</reference>